<sequence length="32" mass="3676">MTYHEHFQDVLPERSRVAEKNGNSKLWAGSTS</sequence>
<protein>
    <submittedName>
        <fullName evidence="1">Uncharacterized protein</fullName>
    </submittedName>
</protein>
<dbReference type="EMBL" id="UINC01012158">
    <property type="protein sequence ID" value="SVA53246.1"/>
    <property type="molecule type" value="Genomic_DNA"/>
</dbReference>
<gene>
    <name evidence="1" type="ORF">METZ01_LOCUS106100</name>
</gene>
<accession>A0A381WL63</accession>
<organism evidence="1">
    <name type="scientific">marine metagenome</name>
    <dbReference type="NCBI Taxonomy" id="408172"/>
    <lineage>
        <taxon>unclassified sequences</taxon>
        <taxon>metagenomes</taxon>
        <taxon>ecological metagenomes</taxon>
    </lineage>
</organism>
<name>A0A381WL63_9ZZZZ</name>
<proteinExistence type="predicted"/>
<reference evidence="1" key="1">
    <citation type="submission" date="2018-05" db="EMBL/GenBank/DDBJ databases">
        <authorList>
            <person name="Lanie J.A."/>
            <person name="Ng W.-L."/>
            <person name="Kazmierczak K.M."/>
            <person name="Andrzejewski T.M."/>
            <person name="Davidsen T.M."/>
            <person name="Wayne K.J."/>
            <person name="Tettelin H."/>
            <person name="Glass J.I."/>
            <person name="Rusch D."/>
            <person name="Podicherti R."/>
            <person name="Tsui H.-C.T."/>
            <person name="Winkler M.E."/>
        </authorList>
    </citation>
    <scope>NUCLEOTIDE SEQUENCE</scope>
</reference>
<dbReference type="AlphaFoldDB" id="A0A381WL63"/>
<evidence type="ECO:0000313" key="1">
    <source>
        <dbReference type="EMBL" id="SVA53246.1"/>
    </source>
</evidence>
<feature type="non-terminal residue" evidence="1">
    <location>
        <position position="32"/>
    </location>
</feature>